<evidence type="ECO:0000313" key="3">
    <source>
        <dbReference type="Proteomes" id="UP000004925"/>
    </source>
</evidence>
<feature type="transmembrane region" description="Helical" evidence="1">
    <location>
        <begin position="6"/>
        <end position="26"/>
    </location>
</feature>
<name>A0A0M1VVC2_FUSVC</name>
<organism evidence="2 3">
    <name type="scientific">Fusobacterium vincentii 4_1_13</name>
    <dbReference type="NCBI Taxonomy" id="469606"/>
    <lineage>
        <taxon>Bacteria</taxon>
        <taxon>Fusobacteriati</taxon>
        <taxon>Fusobacteriota</taxon>
        <taxon>Fusobacteriia</taxon>
        <taxon>Fusobacteriales</taxon>
        <taxon>Fusobacteriaceae</taxon>
        <taxon>Fusobacterium</taxon>
    </lineage>
</organism>
<keyword evidence="1" id="KW-1133">Transmembrane helix</keyword>
<evidence type="ECO:0000256" key="1">
    <source>
        <dbReference type="SAM" id="Phobius"/>
    </source>
</evidence>
<protein>
    <submittedName>
        <fullName evidence="2">Uncharacterized protein</fullName>
    </submittedName>
</protein>
<keyword evidence="1" id="KW-0472">Membrane</keyword>
<proteinExistence type="predicted"/>
<dbReference type="RefSeq" id="WP_008803019.1">
    <property type="nucleotide sequence ID" value="NZ_KQ235737.1"/>
</dbReference>
<evidence type="ECO:0000313" key="2">
    <source>
        <dbReference type="EMBL" id="EEO40316.1"/>
    </source>
</evidence>
<dbReference type="AlphaFoldDB" id="A0A0M1VVC2"/>
<sequence>MVTISLILKIISLFIAGLCIILIEIDKERHILNTKMKTIIAILGILAFIYSLYMLWKIITLIRK</sequence>
<dbReference type="EMBL" id="ACDE02000019">
    <property type="protein sequence ID" value="EEO40316.1"/>
    <property type="molecule type" value="Genomic_DNA"/>
</dbReference>
<dbReference type="HOGENOM" id="CLU_2934841_0_0_0"/>
<dbReference type="Proteomes" id="UP000004925">
    <property type="component" value="Unassembled WGS sequence"/>
</dbReference>
<gene>
    <name evidence="2" type="ORF">FSCG_01029</name>
</gene>
<comment type="caution">
    <text evidence="2">The sequence shown here is derived from an EMBL/GenBank/DDBJ whole genome shotgun (WGS) entry which is preliminary data.</text>
</comment>
<accession>A0A0M1VVC2</accession>
<reference evidence="2 3" key="1">
    <citation type="submission" date="2011-10" db="EMBL/GenBank/DDBJ databases">
        <title>The Genome Sequence of Fusobacterium sp. 4_1_13.</title>
        <authorList>
            <consortium name="The Broad Institute Genome Sequencing Platform"/>
            <person name="Earl A."/>
            <person name="Ward D."/>
            <person name="Feldgarden M."/>
            <person name="Gevers D."/>
            <person name="Strauss J."/>
            <person name="Ambrose C."/>
            <person name="Allen-Vercoe E."/>
            <person name="Young S.K."/>
            <person name="Zeng Q."/>
            <person name="Gargeya S."/>
            <person name="Fitzgerald M."/>
            <person name="Haas B."/>
            <person name="Abouelleil A."/>
            <person name="Alvarado L."/>
            <person name="Arachchi H.M."/>
            <person name="Berlin A."/>
            <person name="Brown A."/>
            <person name="Chapman S.B."/>
            <person name="Chen Z."/>
            <person name="Dunbar C."/>
            <person name="Freedman E."/>
            <person name="Gearin G."/>
            <person name="Goldberg J."/>
            <person name="Griggs A."/>
            <person name="Gujja S."/>
            <person name="Heiman D."/>
            <person name="Howarth C."/>
            <person name="Larson L."/>
            <person name="Lui A."/>
            <person name="MacDonald P.J."/>
            <person name="Montmayeur A."/>
            <person name="Murphy C."/>
            <person name="Neiman D."/>
            <person name="Pearson M."/>
            <person name="Priest M."/>
            <person name="Roberts A."/>
            <person name="Saif S."/>
            <person name="Shea T."/>
            <person name="Shenoy N."/>
            <person name="Sisk P."/>
            <person name="Stolte C."/>
            <person name="Sykes S."/>
            <person name="Wortman J."/>
            <person name="Nusbaum C."/>
            <person name="Birren B."/>
        </authorList>
    </citation>
    <scope>NUCLEOTIDE SEQUENCE [LARGE SCALE GENOMIC DNA]</scope>
    <source>
        <strain evidence="2 3">4_1_13</strain>
    </source>
</reference>
<keyword evidence="1" id="KW-0812">Transmembrane</keyword>
<feature type="transmembrane region" description="Helical" evidence="1">
    <location>
        <begin position="38"/>
        <end position="59"/>
    </location>
</feature>